<keyword evidence="1" id="KW-0175">Coiled coil</keyword>
<name>A0ABY6TS47_BIOOC</name>
<organism evidence="2 3">
    <name type="scientific">Bionectria ochroleuca</name>
    <name type="common">Gliocladium roseum</name>
    <dbReference type="NCBI Taxonomy" id="29856"/>
    <lineage>
        <taxon>Eukaryota</taxon>
        <taxon>Fungi</taxon>
        <taxon>Dikarya</taxon>
        <taxon>Ascomycota</taxon>
        <taxon>Pezizomycotina</taxon>
        <taxon>Sordariomycetes</taxon>
        <taxon>Hypocreomycetidae</taxon>
        <taxon>Hypocreales</taxon>
        <taxon>Bionectriaceae</taxon>
        <taxon>Clonostachys</taxon>
    </lineage>
</organism>
<evidence type="ECO:0000256" key="1">
    <source>
        <dbReference type="SAM" id="Coils"/>
    </source>
</evidence>
<feature type="coiled-coil region" evidence="1">
    <location>
        <begin position="17"/>
        <end position="88"/>
    </location>
</feature>
<evidence type="ECO:0000313" key="2">
    <source>
        <dbReference type="EMBL" id="VUC20927.1"/>
    </source>
</evidence>
<evidence type="ECO:0000313" key="3">
    <source>
        <dbReference type="Proteomes" id="UP000766486"/>
    </source>
</evidence>
<dbReference type="Proteomes" id="UP000766486">
    <property type="component" value="Unassembled WGS sequence"/>
</dbReference>
<reference evidence="2 3" key="1">
    <citation type="submission" date="2019-06" db="EMBL/GenBank/DDBJ databases">
        <authorList>
            <person name="Broberg M."/>
        </authorList>
    </citation>
    <scope>NUCLEOTIDE SEQUENCE [LARGE SCALE GENOMIC DNA]</scope>
</reference>
<sequence length="373" mass="42013">MKRASVIPFELEALQSDKRLNESISELTEKFNELQAEYQNASEEQYQQLLDKNDRAAIKSHLTASLDLHEAKEEIEDLKAELDVHNQALDLVGVAEGDWDFGERTLGKEGGLIPAEFIRTSFLGTKRKLEEEMYAIDQLGNKRLRTTTPMRFKGLSNKHLDEVCCFVSTAQNEVLRVAAKGGLTNPLHFNVTSRGILGIIPLGMERIYLFHRFKSEPKLIDDWKLAKGEKFSEAVRDTIVETTLLCTTSSSNLTTADTCPWTLFATIHSLSKSATKLDVTKFNAYIKEISKTQRKYPVDKKDFLEILKRISCSSTDSSTTRLVGMNERDKGFLIAHTFVAKLEKIVKGYHLLYAGSAEIENSNIFIPPTPLSS</sequence>
<proteinExistence type="predicted"/>
<keyword evidence="3" id="KW-1185">Reference proteome</keyword>
<comment type="caution">
    <text evidence="2">The sequence shown here is derived from an EMBL/GenBank/DDBJ whole genome shotgun (WGS) entry which is preliminary data.</text>
</comment>
<protein>
    <submittedName>
        <fullName evidence="2">Uncharacterized protein</fullName>
    </submittedName>
</protein>
<dbReference type="EMBL" id="CABFNS010000307">
    <property type="protein sequence ID" value="VUC20927.1"/>
    <property type="molecule type" value="Genomic_DNA"/>
</dbReference>
<gene>
    <name evidence="2" type="ORF">CLO192961_LOCUS36546</name>
</gene>
<accession>A0ABY6TS47</accession>